<organism evidence="2 3">
    <name type="scientific">Herbihabitans rhizosphaerae</name>
    <dbReference type="NCBI Taxonomy" id="1872711"/>
    <lineage>
        <taxon>Bacteria</taxon>
        <taxon>Bacillati</taxon>
        <taxon>Actinomycetota</taxon>
        <taxon>Actinomycetes</taxon>
        <taxon>Pseudonocardiales</taxon>
        <taxon>Pseudonocardiaceae</taxon>
        <taxon>Herbihabitans</taxon>
    </lineage>
</organism>
<accession>A0A4Q7KJV0</accession>
<name>A0A4Q7KJV0_9PSEU</name>
<keyword evidence="3" id="KW-1185">Reference proteome</keyword>
<evidence type="ECO:0000256" key="1">
    <source>
        <dbReference type="SAM" id="MobiDB-lite"/>
    </source>
</evidence>
<comment type="caution">
    <text evidence="2">The sequence shown here is derived from an EMBL/GenBank/DDBJ whole genome shotgun (WGS) entry which is preliminary data.</text>
</comment>
<dbReference type="AlphaFoldDB" id="A0A4Q7KJV0"/>
<evidence type="ECO:0000313" key="2">
    <source>
        <dbReference type="EMBL" id="RZS34914.1"/>
    </source>
</evidence>
<proteinExistence type="predicted"/>
<protein>
    <recommendedName>
        <fullName evidence="4">DUF4352 domain-containing protein</fullName>
    </recommendedName>
</protein>
<evidence type="ECO:0000313" key="3">
    <source>
        <dbReference type="Proteomes" id="UP000294257"/>
    </source>
</evidence>
<evidence type="ECO:0008006" key="4">
    <source>
        <dbReference type="Google" id="ProtNLM"/>
    </source>
</evidence>
<dbReference type="Proteomes" id="UP000294257">
    <property type="component" value="Unassembled WGS sequence"/>
</dbReference>
<reference evidence="2 3" key="1">
    <citation type="submission" date="2019-02" db="EMBL/GenBank/DDBJ databases">
        <title>Genomic Encyclopedia of Type Strains, Phase IV (KMG-IV): sequencing the most valuable type-strain genomes for metagenomic binning, comparative biology and taxonomic classification.</title>
        <authorList>
            <person name="Goeker M."/>
        </authorList>
    </citation>
    <scope>NUCLEOTIDE SEQUENCE [LARGE SCALE GENOMIC DNA]</scope>
    <source>
        <strain evidence="2 3">DSM 101727</strain>
    </source>
</reference>
<sequence>MLVAGLATGCSSAEQPAPPPVTTYELPARTVRPDEKPLRVPPMREGETEFTLIGLTTGIETLIGSHAEWKAKGRYTRARLVIVNNGRTNIEFDARRQLLVLSTGGTAVPDDQAMQIKRQPSAIPLGAVVRVEFDLYYDIPVDAKPTALRVFGGPTLTDMKDAESIDIPLP</sequence>
<feature type="region of interest" description="Disordered" evidence="1">
    <location>
        <begin position="1"/>
        <end position="24"/>
    </location>
</feature>
<dbReference type="EMBL" id="SGWQ01000008">
    <property type="protein sequence ID" value="RZS34914.1"/>
    <property type="molecule type" value="Genomic_DNA"/>
</dbReference>
<gene>
    <name evidence="2" type="ORF">EV193_108264</name>
</gene>